<evidence type="ECO:0000313" key="3">
    <source>
        <dbReference type="Proteomes" id="UP001190700"/>
    </source>
</evidence>
<accession>A0AAE0KS95</accession>
<dbReference type="Proteomes" id="UP001190700">
    <property type="component" value="Unassembled WGS sequence"/>
</dbReference>
<feature type="compositionally biased region" description="Basic and acidic residues" evidence="1">
    <location>
        <begin position="51"/>
        <end position="66"/>
    </location>
</feature>
<evidence type="ECO:0000313" key="2">
    <source>
        <dbReference type="EMBL" id="KAK3258858.1"/>
    </source>
</evidence>
<feature type="compositionally biased region" description="Basic and acidic residues" evidence="1">
    <location>
        <begin position="28"/>
        <end position="43"/>
    </location>
</feature>
<evidence type="ECO:0000256" key="1">
    <source>
        <dbReference type="SAM" id="MobiDB-lite"/>
    </source>
</evidence>
<sequence length="81" mass="9798">MGDRVALHLPVCKEQLEKRRQQMLKTQGVKDDERKEHSRESLREQILQEQLEEKRQQAQKREEKSKQRARAHNVHTDKDEL</sequence>
<dbReference type="AlphaFoldDB" id="A0AAE0KS95"/>
<keyword evidence="3" id="KW-1185">Reference proteome</keyword>
<comment type="caution">
    <text evidence="2">The sequence shown here is derived from an EMBL/GenBank/DDBJ whole genome shotgun (WGS) entry which is preliminary data.</text>
</comment>
<dbReference type="EMBL" id="LGRX02019213">
    <property type="protein sequence ID" value="KAK3258858.1"/>
    <property type="molecule type" value="Genomic_DNA"/>
</dbReference>
<organism evidence="2 3">
    <name type="scientific">Cymbomonas tetramitiformis</name>
    <dbReference type="NCBI Taxonomy" id="36881"/>
    <lineage>
        <taxon>Eukaryota</taxon>
        <taxon>Viridiplantae</taxon>
        <taxon>Chlorophyta</taxon>
        <taxon>Pyramimonadophyceae</taxon>
        <taxon>Pyramimonadales</taxon>
        <taxon>Pyramimonadaceae</taxon>
        <taxon>Cymbomonas</taxon>
    </lineage>
</organism>
<protein>
    <submittedName>
        <fullName evidence="2">Uncharacterized protein</fullName>
    </submittedName>
</protein>
<reference evidence="2 3" key="1">
    <citation type="journal article" date="2015" name="Genome Biol. Evol.">
        <title>Comparative Genomics of a Bacterivorous Green Alga Reveals Evolutionary Causalities and Consequences of Phago-Mixotrophic Mode of Nutrition.</title>
        <authorList>
            <person name="Burns J.A."/>
            <person name="Paasch A."/>
            <person name="Narechania A."/>
            <person name="Kim E."/>
        </authorList>
    </citation>
    <scope>NUCLEOTIDE SEQUENCE [LARGE SCALE GENOMIC DNA]</scope>
    <source>
        <strain evidence="2 3">PLY_AMNH</strain>
    </source>
</reference>
<proteinExistence type="predicted"/>
<feature type="region of interest" description="Disordered" evidence="1">
    <location>
        <begin position="19"/>
        <end position="81"/>
    </location>
</feature>
<gene>
    <name evidence="2" type="ORF">CYMTET_32117</name>
</gene>
<name>A0AAE0KS95_9CHLO</name>